<feature type="compositionally biased region" description="Basic and acidic residues" evidence="2">
    <location>
        <begin position="109"/>
        <end position="119"/>
    </location>
</feature>
<feature type="region of interest" description="Disordered" evidence="2">
    <location>
        <begin position="256"/>
        <end position="276"/>
    </location>
</feature>
<name>A0AAQ3K2K5_9LILI</name>
<evidence type="ECO:0000313" key="4">
    <source>
        <dbReference type="EMBL" id="WOL00850.1"/>
    </source>
</evidence>
<feature type="compositionally biased region" description="Polar residues" evidence="2">
    <location>
        <begin position="95"/>
        <end position="104"/>
    </location>
</feature>
<dbReference type="AlphaFoldDB" id="A0AAQ3K2K5"/>
<feature type="region of interest" description="Disordered" evidence="2">
    <location>
        <begin position="52"/>
        <end position="128"/>
    </location>
</feature>
<feature type="compositionally biased region" description="Acidic residues" evidence="2">
    <location>
        <begin position="265"/>
        <end position="274"/>
    </location>
</feature>
<evidence type="ECO:0000256" key="1">
    <source>
        <dbReference type="ARBA" id="ARBA00008690"/>
    </source>
</evidence>
<evidence type="ECO:0000313" key="5">
    <source>
        <dbReference type="Proteomes" id="UP001327560"/>
    </source>
</evidence>
<keyword evidence="5" id="KW-1185">Reference proteome</keyword>
<dbReference type="PANTHER" id="PTHR33155">
    <property type="entry name" value="FANTASTIC FOUR-LIKE PROTEIN (DUF3049)"/>
    <property type="match status" value="1"/>
</dbReference>
<feature type="domain" description="FAF" evidence="3">
    <location>
        <begin position="201"/>
        <end position="253"/>
    </location>
</feature>
<feature type="compositionally biased region" description="Low complexity" evidence="2">
    <location>
        <begin position="71"/>
        <end position="83"/>
    </location>
</feature>
<protein>
    <recommendedName>
        <fullName evidence="3">FAF domain-containing protein</fullName>
    </recommendedName>
</protein>
<dbReference type="Pfam" id="PF11250">
    <property type="entry name" value="FAF"/>
    <property type="match status" value="1"/>
</dbReference>
<sequence>MAAWGGLSSLFEQPMPKNPTLIESLSSWNQIMPKKPDDATCFTEIFGELHFKEKPSSSSPLAPPPPPPASSPTLKSAAPSSPSFDLSDLAEKESGNGSKASLTSLLGPDKSEHVPDARSKAAKSGFPAKNSDKLHLCTERLGSESSDGVGVDDLVKEVGESDGDQGMMMKIKIQAESYTLFDGDNGYARSCSDVRTKTGGFPPPISSIGRSGKPWIYFKSCREDGRFVLREIRIPTQEFLHASREDGRLKLQLVHPDEDISKGDEDNEETEEEEKGISACNNNKIDSHKNLVGMFSEWVETDLGDDRFIIDESLVINEDVSVLVWLDGAPRLSRVLS</sequence>
<proteinExistence type="inferred from homology"/>
<dbReference type="Proteomes" id="UP001327560">
    <property type="component" value="Chromosome 3"/>
</dbReference>
<accession>A0AAQ3K2K5</accession>
<evidence type="ECO:0000259" key="3">
    <source>
        <dbReference type="Pfam" id="PF11250"/>
    </source>
</evidence>
<reference evidence="4 5" key="1">
    <citation type="submission" date="2023-10" db="EMBL/GenBank/DDBJ databases">
        <title>Chromosome-scale genome assembly provides insights into flower coloration mechanisms of Canna indica.</title>
        <authorList>
            <person name="Li C."/>
        </authorList>
    </citation>
    <scope>NUCLEOTIDE SEQUENCE [LARGE SCALE GENOMIC DNA]</scope>
    <source>
        <tissue evidence="4">Flower</tissue>
    </source>
</reference>
<feature type="compositionally biased region" description="Pro residues" evidence="2">
    <location>
        <begin position="61"/>
        <end position="70"/>
    </location>
</feature>
<dbReference type="PANTHER" id="PTHR33155:SF9">
    <property type="entry name" value="FANTASTIC FOUR-LIKE PROTEIN (DUF3049)"/>
    <property type="match status" value="1"/>
</dbReference>
<dbReference type="InterPro" id="IPR046431">
    <property type="entry name" value="FAF_dom"/>
</dbReference>
<dbReference type="InterPro" id="IPR021410">
    <property type="entry name" value="FAF"/>
</dbReference>
<evidence type="ECO:0000256" key="2">
    <source>
        <dbReference type="SAM" id="MobiDB-lite"/>
    </source>
</evidence>
<gene>
    <name evidence="4" type="ORF">Cni_G09563</name>
</gene>
<dbReference type="EMBL" id="CP136892">
    <property type="protein sequence ID" value="WOL00850.1"/>
    <property type="molecule type" value="Genomic_DNA"/>
</dbReference>
<organism evidence="4 5">
    <name type="scientific">Canna indica</name>
    <name type="common">Indian-shot</name>
    <dbReference type="NCBI Taxonomy" id="4628"/>
    <lineage>
        <taxon>Eukaryota</taxon>
        <taxon>Viridiplantae</taxon>
        <taxon>Streptophyta</taxon>
        <taxon>Embryophyta</taxon>
        <taxon>Tracheophyta</taxon>
        <taxon>Spermatophyta</taxon>
        <taxon>Magnoliopsida</taxon>
        <taxon>Liliopsida</taxon>
        <taxon>Zingiberales</taxon>
        <taxon>Cannaceae</taxon>
        <taxon>Canna</taxon>
    </lineage>
</organism>
<comment type="similarity">
    <text evidence="1">Belongs to the fantastic four family.</text>
</comment>